<sequence length="452" mass="51252">MDACPLCGSVKGKNLYDHLFYVHSYTKQQIEDIKEERRRERLTMCSTVSNCKTCQGQFPSKRALIRHVREAHPERCHESEAQIRCPICHEGVKSHHALVDHAQANHSETPAQYRIEVVNFPNREEFEVTERDSGVTVEYCSAHCGHDIQPELLRLDKQSEQYIVSLLRKGLKFRKVYEIVKEKAASQTLFHYVTLRKIWNIAKKYSLRPVDIRRGKGVIVSDSGSEDEESGRSDAMEVEPEAVDADPESAEPEPITRDSDQPEPEPVFEPSALLEPEPMVSHPGEPAPEPMDVPLEQPEPEPEPSALPPTLPEPENIIAYPEQPEPIATPPEQPKPEPSPTEPETVTEKLLSEFTVTSERLQPEILVQTPQPEPDFLHAESLLSQEQNPLHPDHANCPLTRRVITPGLEVKVVEVKQEADDEKPPINYEMANMEVLGRIEKVRITAFPFYPI</sequence>
<evidence type="ECO:0000259" key="2">
    <source>
        <dbReference type="PROSITE" id="PS00028"/>
    </source>
</evidence>
<feature type="region of interest" description="Disordered" evidence="1">
    <location>
        <begin position="219"/>
        <end position="349"/>
    </location>
</feature>
<feature type="domain" description="C2H2-type" evidence="2">
    <location>
        <begin position="85"/>
        <end position="106"/>
    </location>
</feature>
<dbReference type="PROSITE" id="PS00028">
    <property type="entry name" value="ZINC_FINGER_C2H2_1"/>
    <property type="match status" value="2"/>
</dbReference>
<reference evidence="3 4" key="1">
    <citation type="submission" date="2013-05" db="EMBL/GenBank/DDBJ databases">
        <title>Draft genome of the parasitic nematode Anyclostoma ceylanicum.</title>
        <authorList>
            <person name="Mitreva M."/>
        </authorList>
    </citation>
    <scope>NUCLEOTIDE SEQUENCE [LARGE SCALE GENOMIC DNA]</scope>
</reference>
<proteinExistence type="predicted"/>
<dbReference type="SMART" id="SM00355">
    <property type="entry name" value="ZnF_C2H2"/>
    <property type="match status" value="2"/>
</dbReference>
<feature type="domain" description="C2H2-type" evidence="2">
    <location>
        <begin position="51"/>
        <end position="72"/>
    </location>
</feature>
<dbReference type="InterPro" id="IPR052797">
    <property type="entry name" value="RegFact_GeneExpr_CellDeath"/>
</dbReference>
<evidence type="ECO:0000256" key="1">
    <source>
        <dbReference type="SAM" id="MobiDB-lite"/>
    </source>
</evidence>
<feature type="compositionally biased region" description="Pro residues" evidence="1">
    <location>
        <begin position="323"/>
        <end position="341"/>
    </location>
</feature>
<dbReference type="InterPro" id="IPR013087">
    <property type="entry name" value="Znf_C2H2_type"/>
</dbReference>
<dbReference type="Proteomes" id="UP000054495">
    <property type="component" value="Unassembled WGS sequence"/>
</dbReference>
<organism evidence="3 4">
    <name type="scientific">Ancylostoma ceylanicum</name>
    <dbReference type="NCBI Taxonomy" id="53326"/>
    <lineage>
        <taxon>Eukaryota</taxon>
        <taxon>Metazoa</taxon>
        <taxon>Ecdysozoa</taxon>
        <taxon>Nematoda</taxon>
        <taxon>Chromadorea</taxon>
        <taxon>Rhabditida</taxon>
        <taxon>Rhabditina</taxon>
        <taxon>Rhabditomorpha</taxon>
        <taxon>Strongyloidea</taxon>
        <taxon>Ancylostomatidae</taxon>
        <taxon>Ancylostomatinae</taxon>
        <taxon>Ancylostoma</taxon>
    </lineage>
</organism>
<feature type="compositionally biased region" description="Pro residues" evidence="1">
    <location>
        <begin position="303"/>
        <end position="312"/>
    </location>
</feature>
<dbReference type="PANTHER" id="PTHR33936">
    <property type="entry name" value="PROTEIN CBG17840"/>
    <property type="match status" value="1"/>
</dbReference>
<accession>A0A0D6LQF2</accession>
<dbReference type="PANTHER" id="PTHR33936:SF24">
    <property type="entry name" value="C2H2-TYPE DOMAIN-CONTAINING PROTEIN"/>
    <property type="match status" value="1"/>
</dbReference>
<feature type="compositionally biased region" description="Acidic residues" evidence="1">
    <location>
        <begin position="236"/>
        <end position="251"/>
    </location>
</feature>
<keyword evidence="4" id="KW-1185">Reference proteome</keyword>
<dbReference type="AlphaFoldDB" id="A0A0D6LQF2"/>
<evidence type="ECO:0000313" key="4">
    <source>
        <dbReference type="Proteomes" id="UP000054495"/>
    </source>
</evidence>
<dbReference type="Gene3D" id="3.30.160.60">
    <property type="entry name" value="Classic Zinc Finger"/>
    <property type="match status" value="1"/>
</dbReference>
<dbReference type="EMBL" id="KE125246">
    <property type="protein sequence ID" value="EPB69872.1"/>
    <property type="molecule type" value="Genomic_DNA"/>
</dbReference>
<protein>
    <submittedName>
        <fullName evidence="3">Zinc finger, C2H2 type</fullName>
    </submittedName>
</protein>
<evidence type="ECO:0000313" key="3">
    <source>
        <dbReference type="EMBL" id="EPB69872.1"/>
    </source>
</evidence>
<name>A0A0D6LQF2_9BILA</name>
<gene>
    <name evidence="3" type="ORF">ANCCEY_11046</name>
</gene>